<dbReference type="Pfam" id="PF01048">
    <property type="entry name" value="PNP_UDP_1"/>
    <property type="match status" value="1"/>
</dbReference>
<protein>
    <recommendedName>
        <fullName evidence="2">Nucleoside phosphorylase domain-containing protein</fullName>
    </recommendedName>
</protein>
<feature type="domain" description="Nucleoside phosphorylase" evidence="2">
    <location>
        <begin position="150"/>
        <end position="431"/>
    </location>
</feature>
<accession>A0A0U5FU19</accession>
<dbReference type="Gene3D" id="3.40.50.1580">
    <property type="entry name" value="Nucleoside phosphorylase domain"/>
    <property type="match status" value="1"/>
</dbReference>
<evidence type="ECO:0000313" key="4">
    <source>
        <dbReference type="Proteomes" id="UP000054771"/>
    </source>
</evidence>
<dbReference type="InterPro" id="IPR035994">
    <property type="entry name" value="Nucleoside_phosphorylase_sf"/>
</dbReference>
<dbReference type="GO" id="GO:0003824">
    <property type="term" value="F:catalytic activity"/>
    <property type="evidence" value="ECO:0007669"/>
    <property type="project" value="InterPro"/>
</dbReference>
<dbReference type="EMBL" id="CDMC01000003">
    <property type="protein sequence ID" value="CEL03058.1"/>
    <property type="molecule type" value="Genomic_DNA"/>
</dbReference>
<keyword evidence="4" id="KW-1185">Reference proteome</keyword>
<organism evidence="3 4">
    <name type="scientific">Aspergillus calidoustus</name>
    <dbReference type="NCBI Taxonomy" id="454130"/>
    <lineage>
        <taxon>Eukaryota</taxon>
        <taxon>Fungi</taxon>
        <taxon>Dikarya</taxon>
        <taxon>Ascomycota</taxon>
        <taxon>Pezizomycotina</taxon>
        <taxon>Eurotiomycetes</taxon>
        <taxon>Eurotiomycetidae</taxon>
        <taxon>Eurotiales</taxon>
        <taxon>Aspergillaceae</taxon>
        <taxon>Aspergillus</taxon>
        <taxon>Aspergillus subgen. Nidulantes</taxon>
    </lineage>
</organism>
<feature type="region of interest" description="Disordered" evidence="1">
    <location>
        <begin position="540"/>
        <end position="599"/>
    </location>
</feature>
<dbReference type="OrthoDB" id="1658288at2759"/>
<proteinExistence type="predicted"/>
<dbReference type="PANTHER" id="PTHR46082:SF6">
    <property type="entry name" value="AAA+ ATPASE DOMAIN-CONTAINING PROTEIN-RELATED"/>
    <property type="match status" value="1"/>
</dbReference>
<dbReference type="STRING" id="454130.A0A0U5FU19"/>
<reference evidence="4" key="1">
    <citation type="journal article" date="2016" name="Genome Announc.">
        <title>Draft genome sequences of fungus Aspergillus calidoustus.</title>
        <authorList>
            <person name="Horn F."/>
            <person name="Linde J."/>
            <person name="Mattern D.J."/>
            <person name="Walther G."/>
            <person name="Guthke R."/>
            <person name="Scherlach K."/>
            <person name="Martin K."/>
            <person name="Brakhage A.A."/>
            <person name="Petzke L."/>
            <person name="Valiante V."/>
        </authorList>
    </citation>
    <scope>NUCLEOTIDE SEQUENCE [LARGE SCALE GENOMIC DNA]</scope>
    <source>
        <strain evidence="4">SF006504</strain>
    </source>
</reference>
<sequence length="599" mass="64869">MPLPLDYPTKNSRSLLPHKRQEQIQEKSYHCTCKGLVVLTVGLVTASKAEKVEKKCRNGYCREEPAWKPMESSTYLALPSGGLYLLSTRAVYLQNRLHSSQREKKKKTLIPQESPTAARAESAWNQRIQMPTPQTADRPRRPATRSGFDIVVICALTLEADAVGAALDVIWDNDDDPAPPFLKAPHDPNTYCTGAIGRHNVVLAYMPGMGKVNAALVAANCRLSFPNIRLALVVGVCGVAPYTPGGSEEILLGDVIISTGVVQYDIGRRLPDGFHRKDTLLDTLGRPNLEIRGLLAKLQGIEERRQLGAAMSTCLEDLQTKPPLSAGYPGAIYDVLFEATYLHAGEKMSCEESGCDGTLVQRKRLEYRTSSDPPGVHFGLVASGDTVVKCGADRDRLAATEGVIAFEMESAGVWDLFPCVVIKGACDYADSHKSKVWQRYAAATAAACLKVFLGHWRPAVPAGLNPAQPAGPFFIVPYPKNKAFVGRRPFLDKLRETVLVSSPPRLAIFGLGGIGSVDGFSFFSITPSVFMCAVFSNEPLSGKPRSRSSTHIGSRRIARISPSSGSTRALKNGSATGTRVSQRSATSQGLTIPKPTCCR</sequence>
<name>A0A0U5FU19_ASPCI</name>
<evidence type="ECO:0000313" key="3">
    <source>
        <dbReference type="EMBL" id="CEL03058.1"/>
    </source>
</evidence>
<feature type="compositionally biased region" description="Basic residues" evidence="1">
    <location>
        <begin position="544"/>
        <end position="558"/>
    </location>
</feature>
<feature type="compositionally biased region" description="Polar residues" evidence="1">
    <location>
        <begin position="123"/>
        <end position="135"/>
    </location>
</feature>
<dbReference type="InterPro" id="IPR053137">
    <property type="entry name" value="NLR-like"/>
</dbReference>
<evidence type="ECO:0000259" key="2">
    <source>
        <dbReference type="Pfam" id="PF01048"/>
    </source>
</evidence>
<dbReference type="InterPro" id="IPR000845">
    <property type="entry name" value="Nucleoside_phosphorylase_d"/>
</dbReference>
<dbReference type="PANTHER" id="PTHR46082">
    <property type="entry name" value="ATP/GTP-BINDING PROTEIN-RELATED"/>
    <property type="match status" value="1"/>
</dbReference>
<dbReference type="Proteomes" id="UP000054771">
    <property type="component" value="Unassembled WGS sequence"/>
</dbReference>
<dbReference type="GO" id="GO:0009116">
    <property type="term" value="P:nucleoside metabolic process"/>
    <property type="evidence" value="ECO:0007669"/>
    <property type="project" value="InterPro"/>
</dbReference>
<feature type="region of interest" description="Disordered" evidence="1">
    <location>
        <begin position="97"/>
        <end position="142"/>
    </location>
</feature>
<evidence type="ECO:0000256" key="1">
    <source>
        <dbReference type="SAM" id="MobiDB-lite"/>
    </source>
</evidence>
<feature type="compositionally biased region" description="Polar residues" evidence="1">
    <location>
        <begin position="561"/>
        <end position="590"/>
    </location>
</feature>
<gene>
    <name evidence="3" type="ORF">ASPCAL04216</name>
</gene>
<dbReference type="SUPFAM" id="SSF53167">
    <property type="entry name" value="Purine and uridine phosphorylases"/>
    <property type="match status" value="1"/>
</dbReference>
<dbReference type="AlphaFoldDB" id="A0A0U5FU19"/>